<dbReference type="GO" id="GO:0004623">
    <property type="term" value="F:phospholipase A2 activity"/>
    <property type="evidence" value="ECO:0007669"/>
    <property type="project" value="InterPro"/>
</dbReference>
<dbReference type="SUPFAM" id="SSF48619">
    <property type="entry name" value="Phospholipase A2, PLA2"/>
    <property type="match status" value="1"/>
</dbReference>
<dbReference type="SMR" id="B6CJU9"/>
<dbReference type="AlphaFoldDB" id="B6CJU9"/>
<evidence type="ECO:0000256" key="2">
    <source>
        <dbReference type="ARBA" id="ARBA00022525"/>
    </source>
</evidence>
<evidence type="ECO:0000256" key="1">
    <source>
        <dbReference type="ARBA" id="ARBA00004613"/>
    </source>
</evidence>
<comment type="subcellular location">
    <subcellularLocation>
        <location evidence="1">Secreted</location>
    </subcellularLocation>
</comment>
<evidence type="ECO:0000313" key="5">
    <source>
        <dbReference type="EMBL" id="ABY89669.1"/>
    </source>
</evidence>
<evidence type="ECO:0000256" key="3">
    <source>
        <dbReference type="SAM" id="MobiDB-lite"/>
    </source>
</evidence>
<dbReference type="GO" id="GO:0050482">
    <property type="term" value="P:arachidonate secretion"/>
    <property type="evidence" value="ECO:0007669"/>
    <property type="project" value="InterPro"/>
</dbReference>
<protein>
    <submittedName>
        <fullName evidence="5">Type III phospholipase A2 toxin Var2</fullName>
    </submittedName>
</protein>
<dbReference type="EMBL" id="EU195460">
    <property type="protein sequence ID" value="ABY89669.1"/>
    <property type="molecule type" value="Genomic_DNA"/>
</dbReference>
<reference evidence="5" key="1">
    <citation type="journal article" date="2009" name="Proc. Natl. Acad. Sci. U.S.A.">
        <title>A central role for venom in predation by Varanus komodoensis (Komodo Dragon) and the extinct giant Varanus (Megalania) priscus.</title>
        <authorList>
            <person name="Fry B.G."/>
            <person name="Wroe S."/>
            <person name="Teeuwisse W."/>
            <person name="van Osch M.J."/>
            <person name="Moreno K."/>
            <person name="Ingle J."/>
            <person name="McHenry C."/>
            <person name="Ferrara T."/>
            <person name="Clausen P."/>
            <person name="Scheib H."/>
            <person name="Winter K.L."/>
            <person name="Greisman L."/>
            <person name="Roelants K."/>
            <person name="van der Weerd L."/>
            <person name="Clemente C.J."/>
            <person name="Giannakis E."/>
            <person name="Hodgson W.C."/>
            <person name="Luz S."/>
            <person name="Martelli P."/>
            <person name="Krishnasamy K."/>
            <person name="Kochva E."/>
            <person name="Kwok H.F."/>
            <person name="Scanlon D."/>
            <person name="Karas J."/>
            <person name="Citron D.M."/>
            <person name="Goldstein E.J."/>
            <person name="McNaughtan J.E."/>
            <person name="Norman J.A."/>
        </authorList>
    </citation>
    <scope>NUCLEOTIDE SEQUENCE</scope>
    <source>
        <tissue evidence="5">Compound mandibular venom gland</tissue>
    </source>
</reference>
<dbReference type="PANTHER" id="PTHR12253">
    <property type="entry name" value="RH14732P"/>
    <property type="match status" value="1"/>
</dbReference>
<dbReference type="InterPro" id="IPR036444">
    <property type="entry name" value="PLipase_A2_dom_sf"/>
</dbReference>
<dbReference type="Gene3D" id="1.20.90.10">
    <property type="entry name" value="Phospholipase A2 domain"/>
    <property type="match status" value="1"/>
</dbReference>
<proteinExistence type="predicted"/>
<dbReference type="GO" id="GO:0006644">
    <property type="term" value="P:phospholipid metabolic process"/>
    <property type="evidence" value="ECO:0007669"/>
    <property type="project" value="InterPro"/>
</dbReference>
<feature type="non-terminal residue" evidence="5">
    <location>
        <position position="1"/>
    </location>
</feature>
<dbReference type="GO" id="GO:0005576">
    <property type="term" value="C:extracellular region"/>
    <property type="evidence" value="ECO:0007669"/>
    <property type="project" value="UniProtKB-SubCell"/>
</dbReference>
<feature type="region of interest" description="Disordered" evidence="3">
    <location>
        <begin position="103"/>
        <end position="152"/>
    </location>
</feature>
<evidence type="ECO:0000259" key="4">
    <source>
        <dbReference type="Pfam" id="PF05826"/>
    </source>
</evidence>
<dbReference type="PROSITE" id="PS00118">
    <property type="entry name" value="PA2_HIS"/>
    <property type="match status" value="1"/>
</dbReference>
<feature type="compositionally biased region" description="Polar residues" evidence="3">
    <location>
        <begin position="106"/>
        <end position="117"/>
    </location>
</feature>
<dbReference type="InterPro" id="IPR016090">
    <property type="entry name" value="PLA2-like_dom"/>
</dbReference>
<feature type="domain" description="Phospholipase A2-like central" evidence="4">
    <location>
        <begin position="1"/>
        <end position="68"/>
    </location>
</feature>
<accession>B6CJU9</accession>
<organism evidence="5">
    <name type="scientific">Varanus komodoensis</name>
    <name type="common">Komodo dragon</name>
    <dbReference type="NCBI Taxonomy" id="61221"/>
    <lineage>
        <taxon>Eukaryota</taxon>
        <taxon>Metazoa</taxon>
        <taxon>Chordata</taxon>
        <taxon>Craniata</taxon>
        <taxon>Vertebrata</taxon>
        <taxon>Euteleostomi</taxon>
        <taxon>Lepidosauria</taxon>
        <taxon>Squamata</taxon>
        <taxon>Bifurcata</taxon>
        <taxon>Unidentata</taxon>
        <taxon>Episquamata</taxon>
        <taxon>Toxicofera</taxon>
        <taxon>Anguimorpha</taxon>
        <taxon>Paleoanguimorpha</taxon>
        <taxon>Varanoidea</taxon>
        <taxon>Varanidae</taxon>
        <taxon>Varanus</taxon>
    </lineage>
</organism>
<keyword evidence="2" id="KW-0964">Secreted</keyword>
<sequence length="152" mass="17409">SCCREHDQCSVQITALQRKHGIFNLRPYTISHCDCDTRFRTCLMDLNDTIADFIGTTYFSVLQIPCFYLEESDEACLEWAWWGGCNKRGRMLMAHTVPPSAYGSVPSVTTLPQPGTETTKDRKHRKRKLQGPEHPGVPWQRGRPGSRRKLLL</sequence>
<dbReference type="InterPro" id="IPR033113">
    <property type="entry name" value="PLA2_histidine"/>
</dbReference>
<dbReference type="Pfam" id="PF05826">
    <property type="entry name" value="Phospholip_A2_2"/>
    <property type="match status" value="1"/>
</dbReference>
<name>B6CJU9_VARKO</name>